<evidence type="ECO:0000313" key="9">
    <source>
        <dbReference type="EMBL" id="KAF7115262.1"/>
    </source>
</evidence>
<dbReference type="Gene3D" id="3.40.50.10470">
    <property type="entry name" value="Translation initiation factor eif-2b, domain 2"/>
    <property type="match status" value="1"/>
</dbReference>
<keyword evidence="8" id="KW-0472">Membrane</keyword>
<feature type="region of interest" description="Disordered" evidence="7">
    <location>
        <begin position="440"/>
        <end position="465"/>
    </location>
</feature>
<dbReference type="NCBIfam" id="TIGR00512">
    <property type="entry name" value="salvage_mtnA"/>
    <property type="match status" value="1"/>
</dbReference>
<name>A0A8H6P2X9_9EURO</name>
<dbReference type="GO" id="GO:0046523">
    <property type="term" value="F:S-methyl-5-thioribose-1-phosphate isomerase activity"/>
    <property type="evidence" value="ECO:0007669"/>
    <property type="project" value="UniProtKB-UniRule"/>
</dbReference>
<evidence type="ECO:0000256" key="7">
    <source>
        <dbReference type="SAM" id="MobiDB-lite"/>
    </source>
</evidence>
<dbReference type="InterPro" id="IPR042529">
    <property type="entry name" value="IF_2B-like_C"/>
</dbReference>
<evidence type="ECO:0000256" key="4">
    <source>
        <dbReference type="ARBA" id="ARBA00023235"/>
    </source>
</evidence>
<organism evidence="9 11">
    <name type="scientific">Aspergillus hiratsukae</name>
    <dbReference type="NCBI Taxonomy" id="1194566"/>
    <lineage>
        <taxon>Eukaryota</taxon>
        <taxon>Fungi</taxon>
        <taxon>Dikarya</taxon>
        <taxon>Ascomycota</taxon>
        <taxon>Pezizomycotina</taxon>
        <taxon>Eurotiomycetes</taxon>
        <taxon>Eurotiomycetidae</taxon>
        <taxon>Eurotiales</taxon>
        <taxon>Aspergillaceae</taxon>
        <taxon>Aspergillus</taxon>
        <taxon>Aspergillus subgen. Fumigati</taxon>
    </lineage>
</organism>
<dbReference type="GO" id="GO:0005737">
    <property type="term" value="C:cytoplasm"/>
    <property type="evidence" value="ECO:0007669"/>
    <property type="project" value="UniProtKB-SubCell"/>
</dbReference>
<dbReference type="EC" id="5.3.1.23" evidence="6"/>
<accession>A0A8H6P2X9</accession>
<dbReference type="AlphaFoldDB" id="A0A8H6P2X9"/>
<keyword evidence="1 6" id="KW-0963">Cytoplasm</keyword>
<evidence type="ECO:0000313" key="10">
    <source>
        <dbReference type="EMBL" id="KAF7156594.1"/>
    </source>
</evidence>
<feature type="site" description="Transition state stabilizer" evidence="6">
    <location>
        <position position="172"/>
    </location>
</feature>
<dbReference type="EMBL" id="JACBAD010002117">
    <property type="protein sequence ID" value="KAF7115262.1"/>
    <property type="molecule type" value="Genomic_DNA"/>
</dbReference>
<protein>
    <recommendedName>
        <fullName evidence="6">Methylthioribose-1-phosphate isomerase</fullName>
        <shortName evidence="6">M1Pi</shortName>
        <shortName evidence="6">MTR-1-P isomerase</shortName>
        <ecNumber evidence="6">5.3.1.23</ecNumber>
    </recommendedName>
    <alternativeName>
        <fullName evidence="6">S-methyl-5-thioribose-1-phosphate isomerase</fullName>
    </alternativeName>
    <alternativeName>
        <fullName evidence="6">Translation initiation factor eIF-2B subunit alpha/beta/delta-like protein</fullName>
    </alternativeName>
</protein>
<feature type="active site" description="Proton donor" evidence="6">
    <location>
        <position position="254"/>
    </location>
</feature>
<proteinExistence type="inferred from homology"/>
<comment type="function">
    <text evidence="6">Catalyzes the interconversion of methylthioribose-1-phosphate (MTR-1-P) into methylthioribulose-1-phosphate (MTRu-1-P).</text>
</comment>
<feature type="transmembrane region" description="Helical" evidence="8">
    <location>
        <begin position="363"/>
        <end position="381"/>
    </location>
</feature>
<keyword evidence="3 6" id="KW-0486">Methionine biosynthesis</keyword>
<dbReference type="EMBL" id="JACBAF010002310">
    <property type="protein sequence ID" value="KAF7156594.1"/>
    <property type="molecule type" value="Genomic_DNA"/>
</dbReference>
<feature type="compositionally biased region" description="Basic and acidic residues" evidence="7">
    <location>
        <begin position="446"/>
        <end position="456"/>
    </location>
</feature>
<dbReference type="InterPro" id="IPR000649">
    <property type="entry name" value="IF-2B-related"/>
</dbReference>
<dbReference type="FunFam" id="3.40.50.10470:FF:000003">
    <property type="entry name" value="Methylthioribose-1-phosphate isomerase"/>
    <property type="match status" value="1"/>
</dbReference>
<comment type="pathway">
    <text evidence="6">Amino-acid biosynthesis; L-methionine biosynthesis via salvage pathway; L-methionine from S-methyl-5-thio-alpha-D-ribose 1-phosphate: step 1/6.</text>
</comment>
<feature type="compositionally biased region" description="Basic and acidic residues" evidence="7">
    <location>
        <begin position="501"/>
        <end position="529"/>
    </location>
</feature>
<feature type="region of interest" description="Disordered" evidence="7">
    <location>
        <begin position="501"/>
        <end position="538"/>
    </location>
</feature>
<dbReference type="FunFam" id="1.20.120.420:FF:000002">
    <property type="entry name" value="Methylthioribose-1-phosphate isomerase"/>
    <property type="match status" value="1"/>
</dbReference>
<dbReference type="GO" id="GO:0019509">
    <property type="term" value="P:L-methionine salvage from methylthioadenosine"/>
    <property type="evidence" value="ECO:0007669"/>
    <property type="project" value="UniProtKB-UniRule"/>
</dbReference>
<dbReference type="InterPro" id="IPR011559">
    <property type="entry name" value="Initiation_fac_2B_a/b/d"/>
</dbReference>
<comment type="caution">
    <text evidence="9">The sequence shown here is derived from an EMBL/GenBank/DDBJ whole genome shotgun (WGS) entry which is preliminary data.</text>
</comment>
<sequence>MLQAIRYSRGKLAIIDQLQLPYVEKFISIQTSEDAWHAIKEMRVRGAPAIAIVAALALASELHTLIVHDKLSSGAEEVKLFIREKLDYLVSSRPTAVNLSDAARKLESTISDHADIPGATGRTVAEAFIRAAEDMMTKDLEDNMKIGKNGAEWIIEHALAARKSTATVLTHCNTGSLATSGYGTALGVIRALSSKKALEHAYCTETRPYNQGSRLTAFELVHDKLPATLITDSMAAALLANTKAKVDAIVVGADRVAANGDTANKIGTYGLAVLAKYHGVKFLVAAPLTTIDLSTKSGEHIVIEERPAAEVTKIKGPVEEHHSAGIMKLETVHIAAKGINVWNPAFDVTPSALIDGIITEICLYMTIAIAIILVFVIVLNGSKKPVQLRFQCRQMVFQCFSCLFTTCRVARSHKLNGRDHSAVSDGMAASLEHIPRYFAKSGPVDADPKKTKKDGGGKGNWGRSGEEVQDYDYTFTNARRHSNSSSQGMADFRTKFETVEPDPVFEHHLHGPRNDPIDHGPSMIHEKSENGQTNSNGI</sequence>
<dbReference type="Proteomes" id="UP000662466">
    <property type="component" value="Unassembled WGS sequence"/>
</dbReference>
<evidence type="ECO:0000256" key="1">
    <source>
        <dbReference type="ARBA" id="ARBA00022490"/>
    </source>
</evidence>
<comment type="subcellular location">
    <subcellularLocation>
        <location evidence="6">Cytoplasm</location>
    </subcellularLocation>
    <subcellularLocation>
        <location evidence="6">Nucleus</location>
    </subcellularLocation>
</comment>
<dbReference type="InterPro" id="IPR037171">
    <property type="entry name" value="NagB/RpiA_transferase-like"/>
</dbReference>
<comment type="catalytic activity">
    <reaction evidence="6">
        <text>5-(methylsulfanyl)-alpha-D-ribose 1-phosphate = 5-(methylsulfanyl)-D-ribulose 1-phosphate</text>
        <dbReference type="Rhea" id="RHEA:19989"/>
        <dbReference type="ChEBI" id="CHEBI:58533"/>
        <dbReference type="ChEBI" id="CHEBI:58548"/>
        <dbReference type="EC" id="5.3.1.23"/>
    </reaction>
</comment>
<dbReference type="InterPro" id="IPR027363">
    <property type="entry name" value="M1Pi_N"/>
</dbReference>
<dbReference type="Pfam" id="PF01008">
    <property type="entry name" value="IF-2B"/>
    <property type="match status" value="1"/>
</dbReference>
<evidence type="ECO:0000313" key="11">
    <source>
        <dbReference type="Proteomes" id="UP000630445"/>
    </source>
</evidence>
<reference evidence="9" key="1">
    <citation type="submission" date="2020-06" db="EMBL/GenBank/DDBJ databases">
        <title>Draft genome sequences of strains closely related to Aspergillus parafelis and Aspergillus hiratsukae.</title>
        <authorList>
            <person name="Dos Santos R.A.C."/>
            <person name="Rivero-Menendez O."/>
            <person name="Steenwyk J.L."/>
            <person name="Mead M.E."/>
            <person name="Goldman G.H."/>
            <person name="Alastruey-Izquierdo A."/>
            <person name="Rokas A."/>
        </authorList>
    </citation>
    <scope>NUCLEOTIDE SEQUENCE</scope>
    <source>
        <strain evidence="9">CNM-CM5793</strain>
        <strain evidence="10">CNM-CM6106</strain>
    </source>
</reference>
<dbReference type="Proteomes" id="UP000630445">
    <property type="component" value="Unassembled WGS sequence"/>
</dbReference>
<comment type="similarity">
    <text evidence="6">Belongs to the eIF-2B alpha/beta/delta subunits family. MtnA subfamily.</text>
</comment>
<keyword evidence="11" id="KW-1185">Reference proteome</keyword>
<dbReference type="SUPFAM" id="SSF100950">
    <property type="entry name" value="NagB/RpiA/CoA transferase-like"/>
    <property type="match status" value="1"/>
</dbReference>
<dbReference type="HAMAP" id="MF_01678">
    <property type="entry name" value="Salvage_MtnA"/>
    <property type="match status" value="1"/>
</dbReference>
<gene>
    <name evidence="6" type="primary">MRI1</name>
    <name evidence="9" type="ORF">CNMCM5793_001689</name>
    <name evidence="10" type="ORF">CNMCM6106_000626</name>
</gene>
<keyword evidence="2 6" id="KW-0028">Amino-acid biosynthesis</keyword>
<evidence type="ECO:0000256" key="5">
    <source>
        <dbReference type="ARBA" id="ARBA00023242"/>
    </source>
</evidence>
<dbReference type="InterPro" id="IPR005251">
    <property type="entry name" value="IF-M1Pi"/>
</dbReference>
<dbReference type="Gene3D" id="1.20.120.420">
    <property type="entry name" value="translation initiation factor eif-2b, domain 1"/>
    <property type="match status" value="1"/>
</dbReference>
<keyword evidence="8" id="KW-0812">Transmembrane</keyword>
<dbReference type="NCBIfam" id="NF004326">
    <property type="entry name" value="PRK05720.1"/>
    <property type="match status" value="1"/>
</dbReference>
<dbReference type="OrthoDB" id="2461at2759"/>
<keyword evidence="8" id="KW-1133">Transmembrane helix</keyword>
<dbReference type="UniPathway" id="UPA00904">
    <property type="reaction ID" value="UER00874"/>
</dbReference>
<dbReference type="NCBIfam" id="TIGR00524">
    <property type="entry name" value="eIF-2B_rel"/>
    <property type="match status" value="1"/>
</dbReference>
<evidence type="ECO:0000256" key="6">
    <source>
        <dbReference type="HAMAP-Rule" id="MF_03119"/>
    </source>
</evidence>
<dbReference type="GO" id="GO:0005634">
    <property type="term" value="C:nucleus"/>
    <property type="evidence" value="ECO:0007669"/>
    <property type="project" value="UniProtKB-SubCell"/>
</dbReference>
<keyword evidence="4 6" id="KW-0413">Isomerase</keyword>
<evidence type="ECO:0000256" key="2">
    <source>
        <dbReference type="ARBA" id="ARBA00022605"/>
    </source>
</evidence>
<dbReference type="PANTHER" id="PTHR43475:SF1">
    <property type="entry name" value="METHYLTHIORIBOSE-1-PHOSPHATE ISOMERASE"/>
    <property type="match status" value="1"/>
</dbReference>
<keyword evidence="5 6" id="KW-0539">Nucleus</keyword>
<evidence type="ECO:0000256" key="3">
    <source>
        <dbReference type="ARBA" id="ARBA00023167"/>
    </source>
</evidence>
<evidence type="ECO:0000256" key="8">
    <source>
        <dbReference type="SAM" id="Phobius"/>
    </source>
</evidence>
<dbReference type="PANTHER" id="PTHR43475">
    <property type="entry name" value="METHYLTHIORIBOSE-1-PHOSPHATE ISOMERASE"/>
    <property type="match status" value="1"/>
</dbReference>